<feature type="transmembrane region" description="Helical" evidence="9">
    <location>
        <begin position="177"/>
        <end position="200"/>
    </location>
</feature>
<evidence type="ECO:0000256" key="2">
    <source>
        <dbReference type="ARBA" id="ARBA00004477"/>
    </source>
</evidence>
<dbReference type="InterPro" id="IPR021149">
    <property type="entry name" value="OligosaccharylTrfase_OST3/OST6"/>
</dbReference>
<evidence type="ECO:0000313" key="12">
    <source>
        <dbReference type="Proteomes" id="UP000039865"/>
    </source>
</evidence>
<proteinExistence type="inferred from homology"/>
<keyword evidence="4 9" id="KW-0812">Transmembrane</keyword>
<dbReference type="OMA" id="VLFGMYS"/>
<evidence type="ECO:0000256" key="1">
    <source>
        <dbReference type="ARBA" id="ARBA00002791"/>
    </source>
</evidence>
<sequence length="349" mass="40267">MKSALILSLLCVSLATCQTNDPGQQKLKKMEALEYASGTGIIVFNAKNYDELVLQNPRPYDVVVLYTVSAHCDLCDEVFGEYETVVYSFQKNKNLQQRPVFFGALYHSKDTQQFFLQHAFKTVPHLTISLQKPKRQDGEEFYKEEDKWNVRADEIYDSNKILEFFNKRLSLNIPLTFPLSTVLLKNVTFFLIFGAVLTILKYLRVIMLEPVVWFIIAMLTYFICTGGIVYSIIHNVPWFKMERDQFGNVVIAEYFMKGQRGQWAGEGYIFSVLVCLTGFTLIFLSKVEDILKKNSHRRIAVLTCLALIYFLTEMMLICYKYKSPWYGPGFSPPGHYQRGPLMADQGNNI</sequence>
<comment type="similarity">
    <text evidence="3">Belongs to the OST3/OST6 family.</text>
</comment>
<gene>
    <name evidence="11" type="primary">Contig9703.g10380</name>
    <name evidence="11" type="ORF">STYLEM_5750</name>
</gene>
<dbReference type="AlphaFoldDB" id="A0A078A3N0"/>
<dbReference type="Pfam" id="PF04756">
    <property type="entry name" value="OST3_OST6"/>
    <property type="match status" value="1"/>
</dbReference>
<evidence type="ECO:0000256" key="10">
    <source>
        <dbReference type="SAM" id="SignalP"/>
    </source>
</evidence>
<dbReference type="OrthoDB" id="67566at2759"/>
<comment type="function">
    <text evidence="1">Subunit of the oligosaccharyl transferase (OST) complex that catalyzes the initial transfer of a defined glycan (Glc(3)Man(9)GlcNAc(2) in eukaryotes) from the lipid carrier dolichol-pyrophosphate to an asparagine residue within an Asn-X-Ser/Thr consensus motif in nascent polypeptide chains, the first step in protein N-glycosylation. N-glycosylation occurs cotranslationally and the complex associates with the Sec61 complex at the channel-forming translocon complex that mediates protein translocation across the endoplasmic reticulum (ER). All subunits are required for a maximal enzyme activity.</text>
</comment>
<dbReference type="PANTHER" id="PTHR12692:SF0">
    <property type="entry name" value="GH11935P"/>
    <property type="match status" value="1"/>
</dbReference>
<evidence type="ECO:0000313" key="11">
    <source>
        <dbReference type="EMBL" id="CDW76787.1"/>
    </source>
</evidence>
<keyword evidence="7 9" id="KW-1133">Transmembrane helix</keyword>
<dbReference type="Gene3D" id="3.40.30.10">
    <property type="entry name" value="Glutaredoxin"/>
    <property type="match status" value="1"/>
</dbReference>
<keyword evidence="6" id="KW-0256">Endoplasmic reticulum</keyword>
<feature type="signal peptide" evidence="10">
    <location>
        <begin position="1"/>
        <end position="19"/>
    </location>
</feature>
<feature type="chain" id="PRO_5001729189" evidence="10">
    <location>
        <begin position="20"/>
        <end position="349"/>
    </location>
</feature>
<dbReference type="InParanoid" id="A0A078A3N0"/>
<dbReference type="GO" id="GO:0018279">
    <property type="term" value="P:protein N-linked glycosylation via asparagine"/>
    <property type="evidence" value="ECO:0007669"/>
    <property type="project" value="TreeGrafter"/>
</dbReference>
<organism evidence="11 12">
    <name type="scientific">Stylonychia lemnae</name>
    <name type="common">Ciliate</name>
    <dbReference type="NCBI Taxonomy" id="5949"/>
    <lineage>
        <taxon>Eukaryota</taxon>
        <taxon>Sar</taxon>
        <taxon>Alveolata</taxon>
        <taxon>Ciliophora</taxon>
        <taxon>Intramacronucleata</taxon>
        <taxon>Spirotrichea</taxon>
        <taxon>Stichotrichia</taxon>
        <taxon>Sporadotrichida</taxon>
        <taxon>Oxytrichidae</taxon>
        <taxon>Stylonychinae</taxon>
        <taxon>Stylonychia</taxon>
    </lineage>
</organism>
<feature type="transmembrane region" description="Helical" evidence="9">
    <location>
        <begin position="268"/>
        <end position="287"/>
    </location>
</feature>
<protein>
    <submittedName>
        <fullName evidence="11">Ubiquitin-conjugating enzyme family</fullName>
    </submittedName>
</protein>
<keyword evidence="8 9" id="KW-0472">Membrane</keyword>
<evidence type="ECO:0000256" key="4">
    <source>
        <dbReference type="ARBA" id="ARBA00022692"/>
    </source>
</evidence>
<evidence type="ECO:0000256" key="8">
    <source>
        <dbReference type="ARBA" id="ARBA00023136"/>
    </source>
</evidence>
<evidence type="ECO:0000256" key="5">
    <source>
        <dbReference type="ARBA" id="ARBA00022729"/>
    </source>
</evidence>
<feature type="transmembrane region" description="Helical" evidence="9">
    <location>
        <begin position="299"/>
        <end position="322"/>
    </location>
</feature>
<evidence type="ECO:0000256" key="9">
    <source>
        <dbReference type="SAM" id="Phobius"/>
    </source>
</evidence>
<dbReference type="Proteomes" id="UP000039865">
    <property type="component" value="Unassembled WGS sequence"/>
</dbReference>
<dbReference type="GO" id="GO:0008250">
    <property type="term" value="C:oligosaccharyltransferase complex"/>
    <property type="evidence" value="ECO:0007669"/>
    <property type="project" value="TreeGrafter"/>
</dbReference>
<evidence type="ECO:0000256" key="7">
    <source>
        <dbReference type="ARBA" id="ARBA00022989"/>
    </source>
</evidence>
<keyword evidence="5 10" id="KW-0732">Signal</keyword>
<name>A0A078A3N0_STYLE</name>
<keyword evidence="12" id="KW-1185">Reference proteome</keyword>
<dbReference type="EMBL" id="CCKQ01005540">
    <property type="protein sequence ID" value="CDW76787.1"/>
    <property type="molecule type" value="Genomic_DNA"/>
</dbReference>
<accession>A0A078A3N0</accession>
<feature type="transmembrane region" description="Helical" evidence="9">
    <location>
        <begin position="212"/>
        <end position="233"/>
    </location>
</feature>
<comment type="subcellular location">
    <subcellularLocation>
        <location evidence="2">Endoplasmic reticulum membrane</location>
        <topology evidence="2">Multi-pass membrane protein</topology>
    </subcellularLocation>
</comment>
<evidence type="ECO:0000256" key="3">
    <source>
        <dbReference type="ARBA" id="ARBA00009561"/>
    </source>
</evidence>
<evidence type="ECO:0000256" key="6">
    <source>
        <dbReference type="ARBA" id="ARBA00022824"/>
    </source>
</evidence>
<dbReference type="PANTHER" id="PTHR12692">
    <property type="entry name" value="DOLICHYL-DIPHOSPHOOLIGOSACCHARIDE--PROTEIN GLYCOSYLTRANSFERASE-RELATED"/>
    <property type="match status" value="1"/>
</dbReference>
<reference evidence="11 12" key="1">
    <citation type="submission" date="2014-06" db="EMBL/GenBank/DDBJ databases">
        <authorList>
            <person name="Swart Estienne"/>
        </authorList>
    </citation>
    <scope>NUCLEOTIDE SEQUENCE [LARGE SCALE GENOMIC DNA]</scope>
    <source>
        <strain evidence="11 12">130c</strain>
    </source>
</reference>